<dbReference type="AlphaFoldDB" id="A0A822ZZB5"/>
<protein>
    <submittedName>
        <fullName evidence="2">Uncharacterized protein</fullName>
    </submittedName>
</protein>
<gene>
    <name evidence="2" type="ORF">HUJ06_018386</name>
</gene>
<evidence type="ECO:0000313" key="3">
    <source>
        <dbReference type="Proteomes" id="UP000607653"/>
    </source>
</evidence>
<sequence length="103" mass="11456">MCFQSGFEGGGRRAEDGERRNPSSTIFGQTVESAAPKVTPNDNLDPQGIESIETDNAPFWKVVSSTAVWWTAKFLFQYSLYSGEELFFSVRRSVFAIVSAYAD</sequence>
<proteinExistence type="predicted"/>
<feature type="compositionally biased region" description="Basic and acidic residues" evidence="1">
    <location>
        <begin position="10"/>
        <end position="21"/>
    </location>
</feature>
<feature type="compositionally biased region" description="Polar residues" evidence="1">
    <location>
        <begin position="22"/>
        <end position="32"/>
    </location>
</feature>
<organism evidence="2 3">
    <name type="scientific">Nelumbo nucifera</name>
    <name type="common">Sacred lotus</name>
    <dbReference type="NCBI Taxonomy" id="4432"/>
    <lineage>
        <taxon>Eukaryota</taxon>
        <taxon>Viridiplantae</taxon>
        <taxon>Streptophyta</taxon>
        <taxon>Embryophyta</taxon>
        <taxon>Tracheophyta</taxon>
        <taxon>Spermatophyta</taxon>
        <taxon>Magnoliopsida</taxon>
        <taxon>Proteales</taxon>
        <taxon>Nelumbonaceae</taxon>
        <taxon>Nelumbo</taxon>
    </lineage>
</organism>
<dbReference type="EMBL" id="DUZY01000008">
    <property type="protein sequence ID" value="DAD48449.1"/>
    <property type="molecule type" value="Genomic_DNA"/>
</dbReference>
<dbReference type="Proteomes" id="UP000607653">
    <property type="component" value="Unassembled WGS sequence"/>
</dbReference>
<accession>A0A822ZZB5</accession>
<feature type="region of interest" description="Disordered" evidence="1">
    <location>
        <begin position="1"/>
        <end position="50"/>
    </location>
</feature>
<evidence type="ECO:0000313" key="2">
    <source>
        <dbReference type="EMBL" id="DAD48449.1"/>
    </source>
</evidence>
<evidence type="ECO:0000256" key="1">
    <source>
        <dbReference type="SAM" id="MobiDB-lite"/>
    </source>
</evidence>
<name>A0A822ZZB5_NELNU</name>
<comment type="caution">
    <text evidence="2">The sequence shown here is derived from an EMBL/GenBank/DDBJ whole genome shotgun (WGS) entry which is preliminary data.</text>
</comment>
<reference evidence="2 3" key="1">
    <citation type="journal article" date="2020" name="Mol. Biol. Evol.">
        <title>Distinct Expression and Methylation Patterns for Genes with Different Fates following a Single Whole-Genome Duplication in Flowering Plants.</title>
        <authorList>
            <person name="Shi T."/>
            <person name="Rahmani R.S."/>
            <person name="Gugger P.F."/>
            <person name="Wang M."/>
            <person name="Li H."/>
            <person name="Zhang Y."/>
            <person name="Li Z."/>
            <person name="Wang Q."/>
            <person name="Van de Peer Y."/>
            <person name="Marchal K."/>
            <person name="Chen J."/>
        </authorList>
    </citation>
    <scope>NUCLEOTIDE SEQUENCE [LARGE SCALE GENOMIC DNA]</scope>
    <source>
        <tissue evidence="2">Leaf</tissue>
    </source>
</reference>
<keyword evidence="3" id="KW-1185">Reference proteome</keyword>